<protein>
    <submittedName>
        <fullName evidence="3">Uncharacterized protein</fullName>
    </submittedName>
</protein>
<dbReference type="Proteomes" id="UP000717328">
    <property type="component" value="Unassembled WGS sequence"/>
</dbReference>
<accession>A0A9P7G0I6</accession>
<dbReference type="EMBL" id="JABCKI010005752">
    <property type="protein sequence ID" value="KAG5638620.1"/>
    <property type="molecule type" value="Genomic_DNA"/>
</dbReference>
<keyword evidence="2" id="KW-1133">Transmembrane helix</keyword>
<proteinExistence type="predicted"/>
<organism evidence="3 4">
    <name type="scientific">Sphagnurus paluster</name>
    <dbReference type="NCBI Taxonomy" id="117069"/>
    <lineage>
        <taxon>Eukaryota</taxon>
        <taxon>Fungi</taxon>
        <taxon>Dikarya</taxon>
        <taxon>Basidiomycota</taxon>
        <taxon>Agaricomycotina</taxon>
        <taxon>Agaricomycetes</taxon>
        <taxon>Agaricomycetidae</taxon>
        <taxon>Agaricales</taxon>
        <taxon>Tricholomatineae</taxon>
        <taxon>Lyophyllaceae</taxon>
        <taxon>Sphagnurus</taxon>
    </lineage>
</organism>
<keyword evidence="2" id="KW-0472">Membrane</keyword>
<feature type="region of interest" description="Disordered" evidence="1">
    <location>
        <begin position="220"/>
        <end position="298"/>
    </location>
</feature>
<feature type="region of interest" description="Disordered" evidence="1">
    <location>
        <begin position="145"/>
        <end position="167"/>
    </location>
</feature>
<feature type="compositionally biased region" description="Polar residues" evidence="1">
    <location>
        <begin position="379"/>
        <end position="393"/>
    </location>
</feature>
<feature type="compositionally biased region" description="Polar residues" evidence="1">
    <location>
        <begin position="265"/>
        <end position="295"/>
    </location>
</feature>
<sequence length="440" mass="49239">NWTSPYAIASIAVIIGILALGTALLYVYRWKRSKDESISINPLRWWGPKKVHRMRAHQNVPWTIDRAEEADAFVEEARRSHTRLPPGETLKGMESRKPASKFPVMSSWKGLQIMQHIRRLPDQLPLPWRKRAVYIVSRPPGRRFRMDSLSRSAESGEENARDLRAARPKTIYESGEVIQGSQLDNPVYPDDEPDDTSLISPIDRSENHVFLITNRPGEFSLESDSSISGDSQRGRYHSAINPSQRPPASAKPRLSIQLPPLLKPSQHSSSRPDVQRSQVDPTEYSNHDISSSVYQLRQPPHIRQHTKHDDDQIGILKMGGHSHLPTPCPVNYQPTINEGLSSNQDPVSHVVSSRATMNPGLLDGTRVHPALKPSAHLGQDNSSFLKAPSQSRLPTDHNRPIERNFPIYSDAAMLYSAPVRSAGYTINANESLAGLRPPAT</sequence>
<feature type="compositionally biased region" description="Low complexity" evidence="1">
    <location>
        <begin position="220"/>
        <end position="231"/>
    </location>
</feature>
<gene>
    <name evidence="3" type="ORF">H0H81_011339</name>
</gene>
<evidence type="ECO:0000313" key="3">
    <source>
        <dbReference type="EMBL" id="KAG5638620.1"/>
    </source>
</evidence>
<feature type="region of interest" description="Disordered" evidence="1">
    <location>
        <begin position="357"/>
        <end position="402"/>
    </location>
</feature>
<dbReference type="AlphaFoldDB" id="A0A9P7G0I6"/>
<evidence type="ECO:0000313" key="4">
    <source>
        <dbReference type="Proteomes" id="UP000717328"/>
    </source>
</evidence>
<evidence type="ECO:0000256" key="2">
    <source>
        <dbReference type="SAM" id="Phobius"/>
    </source>
</evidence>
<comment type="caution">
    <text evidence="3">The sequence shown here is derived from an EMBL/GenBank/DDBJ whole genome shotgun (WGS) entry which is preliminary data.</text>
</comment>
<feature type="non-terminal residue" evidence="3">
    <location>
        <position position="1"/>
    </location>
</feature>
<evidence type="ECO:0000256" key="1">
    <source>
        <dbReference type="SAM" id="MobiDB-lite"/>
    </source>
</evidence>
<reference evidence="3" key="2">
    <citation type="submission" date="2021-10" db="EMBL/GenBank/DDBJ databases">
        <title>Phylogenomics reveals ancestral predisposition of the termite-cultivated fungus Termitomyces towards a domesticated lifestyle.</title>
        <authorList>
            <person name="Auxier B."/>
            <person name="Grum-Grzhimaylo A."/>
            <person name="Cardenas M.E."/>
            <person name="Lodge J.D."/>
            <person name="Laessoe T."/>
            <person name="Pedersen O."/>
            <person name="Smith M.E."/>
            <person name="Kuyper T.W."/>
            <person name="Franco-Molano E.A."/>
            <person name="Baroni T.J."/>
            <person name="Aanen D.K."/>
        </authorList>
    </citation>
    <scope>NUCLEOTIDE SEQUENCE</scope>
    <source>
        <strain evidence="3">D49</strain>
    </source>
</reference>
<name>A0A9P7G0I6_9AGAR</name>
<dbReference type="OrthoDB" id="3062174at2759"/>
<feature type="region of interest" description="Disordered" evidence="1">
    <location>
        <begin position="179"/>
        <end position="202"/>
    </location>
</feature>
<reference evidence="3" key="1">
    <citation type="submission" date="2021-02" db="EMBL/GenBank/DDBJ databases">
        <authorList>
            <person name="Nieuwenhuis M."/>
            <person name="Van De Peppel L.J.J."/>
        </authorList>
    </citation>
    <scope>NUCLEOTIDE SEQUENCE</scope>
    <source>
        <strain evidence="3">D49</strain>
    </source>
</reference>
<keyword evidence="2" id="KW-0812">Transmembrane</keyword>
<keyword evidence="4" id="KW-1185">Reference proteome</keyword>
<feature type="transmembrane region" description="Helical" evidence="2">
    <location>
        <begin position="6"/>
        <end position="28"/>
    </location>
</feature>